<dbReference type="CDD" id="cd15859">
    <property type="entry name" value="SNARE_SYN8"/>
    <property type="match status" value="1"/>
</dbReference>
<evidence type="ECO:0000313" key="10">
    <source>
        <dbReference type="Proteomes" id="UP001149090"/>
    </source>
</evidence>
<gene>
    <name evidence="9" type="ORF">M0811_09929</name>
</gene>
<keyword evidence="5 7" id="KW-0472">Membrane</keyword>
<feature type="domain" description="T-SNARE coiled-coil homology" evidence="8">
    <location>
        <begin position="137"/>
        <end position="199"/>
    </location>
</feature>
<dbReference type="GO" id="GO:0031201">
    <property type="term" value="C:SNARE complex"/>
    <property type="evidence" value="ECO:0007669"/>
    <property type="project" value="TreeGrafter"/>
</dbReference>
<comment type="subcellular location">
    <subcellularLocation>
        <location evidence="1">Membrane</location>
    </subcellularLocation>
</comment>
<feature type="transmembrane region" description="Helical" evidence="7">
    <location>
        <begin position="207"/>
        <end position="227"/>
    </location>
</feature>
<dbReference type="OrthoDB" id="428895at2759"/>
<dbReference type="InterPro" id="IPR000727">
    <property type="entry name" value="T_SNARE_dom"/>
</dbReference>
<dbReference type="GO" id="GO:0048278">
    <property type="term" value="P:vesicle docking"/>
    <property type="evidence" value="ECO:0007669"/>
    <property type="project" value="TreeGrafter"/>
</dbReference>
<feature type="coiled-coil region" evidence="6">
    <location>
        <begin position="13"/>
        <end position="102"/>
    </location>
</feature>
<evidence type="ECO:0000313" key="9">
    <source>
        <dbReference type="EMBL" id="KAJ5071769.1"/>
    </source>
</evidence>
<name>A0A9Q0R968_ANAIG</name>
<dbReference type="SUPFAM" id="SSF47661">
    <property type="entry name" value="t-snare proteins"/>
    <property type="match status" value="1"/>
</dbReference>
<keyword evidence="10" id="KW-1185">Reference proteome</keyword>
<dbReference type="InterPro" id="IPR010989">
    <property type="entry name" value="SNARE"/>
</dbReference>
<dbReference type="EMBL" id="JAPDFW010000085">
    <property type="protein sequence ID" value="KAJ5071769.1"/>
    <property type="molecule type" value="Genomic_DNA"/>
</dbReference>
<dbReference type="GO" id="GO:0000149">
    <property type="term" value="F:SNARE binding"/>
    <property type="evidence" value="ECO:0007669"/>
    <property type="project" value="TreeGrafter"/>
</dbReference>
<dbReference type="SUPFAM" id="SSF58038">
    <property type="entry name" value="SNARE fusion complex"/>
    <property type="match status" value="1"/>
</dbReference>
<evidence type="ECO:0000256" key="2">
    <source>
        <dbReference type="ARBA" id="ARBA00009063"/>
    </source>
</evidence>
<sequence>MTNLTSDEWLNEFDDLERSVEETTSLIRELNRLKMKGSSNAAQSSKIRKNLKVIQDQFEKLQSSLEKMAQSRNSYGLVEEEVRRRKNDLNKMKIKIEQANNESTKGGTTTTQQSQIAFGETEVTQNMTNNEIYNHQQDVMKKQDDSLDLLSNTIRKQKEIGNQIGEELDVHSKLIDDITRDTDRVDHKLTHQTGRIEKLMHSTRARWLFLCICLLIIILVILGSTHWGKDIWG</sequence>
<dbReference type="Proteomes" id="UP001149090">
    <property type="component" value="Unassembled WGS sequence"/>
</dbReference>
<evidence type="ECO:0000256" key="4">
    <source>
        <dbReference type="ARBA" id="ARBA00023054"/>
    </source>
</evidence>
<keyword evidence="4 6" id="KW-0175">Coiled coil</keyword>
<dbReference type="GO" id="GO:0006906">
    <property type="term" value="P:vesicle fusion"/>
    <property type="evidence" value="ECO:0007669"/>
    <property type="project" value="TreeGrafter"/>
</dbReference>
<organism evidence="9 10">
    <name type="scientific">Anaeramoeba ignava</name>
    <name type="common">Anaerobic marine amoeba</name>
    <dbReference type="NCBI Taxonomy" id="1746090"/>
    <lineage>
        <taxon>Eukaryota</taxon>
        <taxon>Metamonada</taxon>
        <taxon>Anaeramoebidae</taxon>
        <taxon>Anaeramoeba</taxon>
    </lineage>
</organism>
<dbReference type="SMART" id="SM00397">
    <property type="entry name" value="t_SNARE"/>
    <property type="match status" value="1"/>
</dbReference>
<keyword evidence="3" id="KW-0813">Transport</keyword>
<comment type="similarity">
    <text evidence="2">Belongs to the syntaxin family.</text>
</comment>
<evidence type="ECO:0000256" key="1">
    <source>
        <dbReference type="ARBA" id="ARBA00004370"/>
    </source>
</evidence>
<evidence type="ECO:0000256" key="3">
    <source>
        <dbReference type="ARBA" id="ARBA00022448"/>
    </source>
</evidence>
<dbReference type="OMA" id="DETDLHH"/>
<dbReference type="PANTHER" id="PTHR19957">
    <property type="entry name" value="SYNTAXIN"/>
    <property type="match status" value="1"/>
</dbReference>
<keyword evidence="7" id="KW-0812">Transmembrane</keyword>
<dbReference type="Gene3D" id="1.20.5.110">
    <property type="match status" value="1"/>
</dbReference>
<dbReference type="InterPro" id="IPR045242">
    <property type="entry name" value="Syntaxin"/>
</dbReference>
<protein>
    <submittedName>
        <fullName evidence="9">Syntaxin-51-related</fullName>
    </submittedName>
</protein>
<dbReference type="GO" id="GO:0012505">
    <property type="term" value="C:endomembrane system"/>
    <property type="evidence" value="ECO:0007669"/>
    <property type="project" value="TreeGrafter"/>
</dbReference>
<dbReference type="GO" id="GO:0005484">
    <property type="term" value="F:SNAP receptor activity"/>
    <property type="evidence" value="ECO:0007669"/>
    <property type="project" value="TreeGrafter"/>
</dbReference>
<accession>A0A9Q0R968</accession>
<dbReference type="PANTHER" id="PTHR19957:SF124">
    <property type="entry name" value="SYNTAXIN-8"/>
    <property type="match status" value="1"/>
</dbReference>
<evidence type="ECO:0000259" key="8">
    <source>
        <dbReference type="PROSITE" id="PS50192"/>
    </source>
</evidence>
<reference evidence="9" key="1">
    <citation type="submission" date="2022-10" db="EMBL/GenBank/DDBJ databases">
        <title>Novel sulphate-reducing endosymbionts in the free-living metamonad Anaeramoeba.</title>
        <authorList>
            <person name="Jerlstrom-Hultqvist J."/>
            <person name="Cepicka I."/>
            <person name="Gallot-Lavallee L."/>
            <person name="Salas-Leiva D."/>
            <person name="Curtis B.A."/>
            <person name="Zahonova K."/>
            <person name="Pipaliya S."/>
            <person name="Dacks J."/>
            <person name="Roger A.J."/>
        </authorList>
    </citation>
    <scope>NUCLEOTIDE SEQUENCE</scope>
    <source>
        <strain evidence="9">BMAN</strain>
    </source>
</reference>
<evidence type="ECO:0000256" key="7">
    <source>
        <dbReference type="SAM" id="Phobius"/>
    </source>
</evidence>
<keyword evidence="7" id="KW-1133">Transmembrane helix</keyword>
<comment type="caution">
    <text evidence="9">The sequence shown here is derived from an EMBL/GenBank/DDBJ whole genome shotgun (WGS) entry which is preliminary data.</text>
</comment>
<proteinExistence type="inferred from homology"/>
<evidence type="ECO:0000256" key="6">
    <source>
        <dbReference type="SAM" id="Coils"/>
    </source>
</evidence>
<dbReference type="PROSITE" id="PS50192">
    <property type="entry name" value="T_SNARE"/>
    <property type="match status" value="1"/>
</dbReference>
<evidence type="ECO:0000256" key="5">
    <source>
        <dbReference type="ARBA" id="ARBA00023136"/>
    </source>
</evidence>
<dbReference type="GO" id="GO:0006886">
    <property type="term" value="P:intracellular protein transport"/>
    <property type="evidence" value="ECO:0007669"/>
    <property type="project" value="TreeGrafter"/>
</dbReference>
<dbReference type="AlphaFoldDB" id="A0A9Q0R968"/>